<accession>A0A975U7U7</accession>
<dbReference type="KEGG" id="vos:KNV97_06030"/>
<name>A0A975U7U7_9VIBR</name>
<evidence type="ECO:0000256" key="2">
    <source>
        <dbReference type="SAM" id="SignalP"/>
    </source>
</evidence>
<protein>
    <submittedName>
        <fullName evidence="4">CG2 omega domain protein</fullName>
    </submittedName>
</protein>
<dbReference type="Proteomes" id="UP000694232">
    <property type="component" value="Chromosome 2"/>
</dbReference>
<keyword evidence="2" id="KW-0732">Signal</keyword>
<dbReference type="EMBL" id="CP076642">
    <property type="protein sequence ID" value="QXO16002.1"/>
    <property type="molecule type" value="Genomic_DNA"/>
</dbReference>
<dbReference type="EMBL" id="CP076642">
    <property type="protein sequence ID" value="QXO15951.1"/>
    <property type="molecule type" value="Genomic_DNA"/>
</dbReference>
<reference evidence="4" key="1">
    <citation type="submission" date="2021-06" db="EMBL/GenBank/DDBJ databases">
        <title>Vibrio nov. sp., novel gut bacterium isolated from Yellow Sea oyster.</title>
        <authorList>
            <person name="Muhammad N."/>
            <person name="Nguyen T.H."/>
            <person name="Lee Y.-J."/>
            <person name="Ko J."/>
            <person name="Kim S.-G."/>
        </authorList>
    </citation>
    <scope>NUCLEOTIDE SEQUENCE</scope>
    <source>
        <strain evidence="4">OG9-811</strain>
    </source>
</reference>
<evidence type="ECO:0000313" key="3">
    <source>
        <dbReference type="EMBL" id="QXO15951.1"/>
    </source>
</evidence>
<keyword evidence="5" id="KW-1185">Reference proteome</keyword>
<organism evidence="4 5">
    <name type="scientific">Vibrio ostreae</name>
    <dbReference type="NCBI Taxonomy" id="2841925"/>
    <lineage>
        <taxon>Bacteria</taxon>
        <taxon>Pseudomonadati</taxon>
        <taxon>Pseudomonadota</taxon>
        <taxon>Gammaproteobacteria</taxon>
        <taxon>Vibrionales</taxon>
        <taxon>Vibrionaceae</taxon>
        <taxon>Vibrio</taxon>
    </lineage>
</organism>
<dbReference type="KEGG" id="vos:KNV97_00220"/>
<feature type="chain" id="PRO_5038325389" evidence="2">
    <location>
        <begin position="20"/>
        <end position="80"/>
    </location>
</feature>
<dbReference type="AlphaFoldDB" id="A0A975U7U7"/>
<proteinExistence type="predicted"/>
<evidence type="ECO:0000256" key="1">
    <source>
        <dbReference type="SAM" id="MobiDB-lite"/>
    </source>
</evidence>
<evidence type="ECO:0000313" key="5">
    <source>
        <dbReference type="Proteomes" id="UP000694232"/>
    </source>
</evidence>
<evidence type="ECO:0000313" key="4">
    <source>
        <dbReference type="EMBL" id="QXO16002.1"/>
    </source>
</evidence>
<dbReference type="RefSeq" id="WP_218561791.1">
    <property type="nucleotide sequence ID" value="NZ_CP076642.1"/>
</dbReference>
<feature type="signal peptide" evidence="2">
    <location>
        <begin position="1"/>
        <end position="19"/>
    </location>
</feature>
<gene>
    <name evidence="4" type="ORF">KNV97_00220</name>
    <name evidence="3" type="ORF">KNV97_06030</name>
</gene>
<sequence>MKRTGIVLALLMACSGAQAGISIGDKLDISTDCMSVEAGGIKVGGGDCDTHKHKAKGGKKDNHSFNGHNNPGKGHNKKHK</sequence>
<feature type="region of interest" description="Disordered" evidence="1">
    <location>
        <begin position="47"/>
        <end position="80"/>
    </location>
</feature>